<evidence type="ECO:0000256" key="1">
    <source>
        <dbReference type="SAM" id="MobiDB-lite"/>
    </source>
</evidence>
<feature type="compositionally biased region" description="Polar residues" evidence="1">
    <location>
        <begin position="79"/>
        <end position="91"/>
    </location>
</feature>
<organism evidence="2">
    <name type="scientific">Aegilops tauschii</name>
    <name type="common">Tausch's goatgrass</name>
    <name type="synonym">Aegilops squarrosa</name>
    <dbReference type="NCBI Taxonomy" id="37682"/>
    <lineage>
        <taxon>Eukaryota</taxon>
        <taxon>Viridiplantae</taxon>
        <taxon>Streptophyta</taxon>
        <taxon>Embryophyta</taxon>
        <taxon>Tracheophyta</taxon>
        <taxon>Spermatophyta</taxon>
        <taxon>Magnoliopsida</taxon>
        <taxon>Liliopsida</taxon>
        <taxon>Poales</taxon>
        <taxon>Poaceae</taxon>
        <taxon>BOP clade</taxon>
        <taxon>Pooideae</taxon>
        <taxon>Triticodae</taxon>
        <taxon>Triticeae</taxon>
        <taxon>Triticinae</taxon>
        <taxon>Aegilops</taxon>
    </lineage>
</organism>
<dbReference type="AlphaFoldDB" id="N1R0Y4"/>
<sequence length="157" mass="17087">MAAMPQTGQAQPAAPMTRADLETAIAALPGRKQRLRETFDRLVACAPLHVQLPFTWDDIDAHVSSLHASFSLRFRQMQQQRLPSVPVSVSGSAIHDDEQPHPGAPVSPTATPDGEQPHPGVPVSPTATRHSEQPNSGVPVSATHDDESIKEEWRTRR</sequence>
<accession>N1R0Y4</accession>
<feature type="region of interest" description="Disordered" evidence="1">
    <location>
        <begin position="79"/>
        <end position="157"/>
    </location>
</feature>
<name>N1R0Y4_AEGTA</name>
<evidence type="ECO:0000313" key="2">
    <source>
        <dbReference type="EnsemblPlants" id="EMT19143"/>
    </source>
</evidence>
<dbReference type="EnsemblPlants" id="EMT19143">
    <property type="protein sequence ID" value="EMT19143"/>
    <property type="gene ID" value="F775_42742"/>
</dbReference>
<proteinExistence type="predicted"/>
<protein>
    <submittedName>
        <fullName evidence="2">Uncharacterized protein</fullName>
    </submittedName>
</protein>
<feature type="compositionally biased region" description="Basic and acidic residues" evidence="1">
    <location>
        <begin position="143"/>
        <end position="157"/>
    </location>
</feature>
<reference evidence="2" key="1">
    <citation type="submission" date="2015-06" db="UniProtKB">
        <authorList>
            <consortium name="EnsemblPlants"/>
        </authorList>
    </citation>
    <scope>IDENTIFICATION</scope>
</reference>
<feature type="compositionally biased region" description="Polar residues" evidence="1">
    <location>
        <begin position="125"/>
        <end position="138"/>
    </location>
</feature>